<proteinExistence type="predicted"/>
<evidence type="ECO:0000256" key="5">
    <source>
        <dbReference type="SAM" id="SignalP"/>
    </source>
</evidence>
<keyword evidence="5" id="KW-0732">Signal</keyword>
<feature type="domain" description="EF-hand" evidence="6">
    <location>
        <begin position="94"/>
        <end position="129"/>
    </location>
</feature>
<feature type="domain" description="EF-hand" evidence="6">
    <location>
        <begin position="282"/>
        <end position="317"/>
    </location>
</feature>
<protein>
    <recommendedName>
        <fullName evidence="6">EF-hand domain-containing protein</fullName>
    </recommendedName>
</protein>
<evidence type="ECO:0000313" key="7">
    <source>
        <dbReference type="EMBL" id="CAD8690669.1"/>
    </source>
</evidence>
<accession>A0A7S0S052</accession>
<dbReference type="AlphaFoldDB" id="A0A7S0S052"/>
<feature type="region of interest" description="Disordered" evidence="4">
    <location>
        <begin position="25"/>
        <end position="53"/>
    </location>
</feature>
<keyword evidence="1" id="KW-0479">Metal-binding</keyword>
<dbReference type="SMART" id="SM00054">
    <property type="entry name" value="EFh"/>
    <property type="match status" value="5"/>
</dbReference>
<dbReference type="InterPro" id="IPR018247">
    <property type="entry name" value="EF_Hand_1_Ca_BS"/>
</dbReference>
<evidence type="ECO:0000256" key="2">
    <source>
        <dbReference type="ARBA" id="ARBA00022737"/>
    </source>
</evidence>
<dbReference type="PANTHER" id="PTHR10827:SF98">
    <property type="entry name" value="45 KDA CALCIUM-BINDING PROTEIN"/>
    <property type="match status" value="1"/>
</dbReference>
<dbReference type="Gene3D" id="1.10.238.10">
    <property type="entry name" value="EF-hand"/>
    <property type="match status" value="3"/>
</dbReference>
<sequence>MRALMGGLALVTLVGLVYFGSHSAHSQDNTQKLHRRNLKPGPQIKHNKNGEHNEHYDHASFDPVAAHATHELDDEYDEQYRGGYDDGDWEGGFNITERLHELFPLIDTDKDGLVTKSEMEKWHYNVGMNQSKQRAEREFDASDADSDGKISLKEYLGEDFDLLAQVDQPLAEGEEAPYNLEWVRSTRDTFHLADEDGDKFLSRTEFFKFLHPEESEEEKVSNYLLKEAVRDRDSDKDGKLTFNEFKENLWHEIKPWDEDDHEPEDWHHDYREFDMTPEETTKDEANAKKRFEELDANKDGHLEADELRPELKTLHPGEKDFAERQASHMIEQADNNQDGNLTLAEMVENPYVFYSAAIGDDDSYYHDEFK</sequence>
<feature type="domain" description="EF-hand" evidence="6">
    <location>
        <begin position="181"/>
        <end position="216"/>
    </location>
</feature>
<dbReference type="PROSITE" id="PS00018">
    <property type="entry name" value="EF_HAND_1"/>
    <property type="match status" value="6"/>
</dbReference>
<dbReference type="GO" id="GO:0005509">
    <property type="term" value="F:calcium ion binding"/>
    <property type="evidence" value="ECO:0007669"/>
    <property type="project" value="InterPro"/>
</dbReference>
<evidence type="ECO:0000259" key="6">
    <source>
        <dbReference type="PROSITE" id="PS50222"/>
    </source>
</evidence>
<feature type="chain" id="PRO_5031192329" description="EF-hand domain-containing protein" evidence="5">
    <location>
        <begin position="27"/>
        <end position="370"/>
    </location>
</feature>
<dbReference type="InterPro" id="IPR002048">
    <property type="entry name" value="EF_hand_dom"/>
</dbReference>
<feature type="signal peptide" evidence="5">
    <location>
        <begin position="1"/>
        <end position="26"/>
    </location>
</feature>
<dbReference type="PANTHER" id="PTHR10827">
    <property type="entry name" value="RETICULOCALBIN"/>
    <property type="match status" value="1"/>
</dbReference>
<keyword evidence="3" id="KW-0106">Calcium</keyword>
<dbReference type="EMBL" id="HBFA01039390">
    <property type="protein sequence ID" value="CAD8690669.1"/>
    <property type="molecule type" value="Transcribed_RNA"/>
</dbReference>
<dbReference type="PROSITE" id="PS50222">
    <property type="entry name" value="EF_HAND_2"/>
    <property type="match status" value="4"/>
</dbReference>
<organism evidence="7">
    <name type="scientific">Pyramimonas obovata</name>
    <dbReference type="NCBI Taxonomy" id="1411642"/>
    <lineage>
        <taxon>Eukaryota</taxon>
        <taxon>Viridiplantae</taxon>
        <taxon>Chlorophyta</taxon>
        <taxon>Pyramimonadophyceae</taxon>
        <taxon>Pyramimonadales</taxon>
        <taxon>Pyramimonadaceae</taxon>
        <taxon>Pyramimonas</taxon>
        <taxon>Pyramimonas incertae sedis</taxon>
    </lineage>
</organism>
<dbReference type="SUPFAM" id="SSF47473">
    <property type="entry name" value="EF-hand"/>
    <property type="match status" value="2"/>
</dbReference>
<evidence type="ECO:0000256" key="3">
    <source>
        <dbReference type="ARBA" id="ARBA00022837"/>
    </source>
</evidence>
<evidence type="ECO:0000256" key="4">
    <source>
        <dbReference type="SAM" id="MobiDB-lite"/>
    </source>
</evidence>
<dbReference type="Pfam" id="PF13499">
    <property type="entry name" value="EF-hand_7"/>
    <property type="match status" value="3"/>
</dbReference>
<dbReference type="InterPro" id="IPR011992">
    <property type="entry name" value="EF-hand-dom_pair"/>
</dbReference>
<keyword evidence="2" id="KW-0677">Repeat</keyword>
<name>A0A7S0S052_9CHLO</name>
<dbReference type="GO" id="GO:0005783">
    <property type="term" value="C:endoplasmic reticulum"/>
    <property type="evidence" value="ECO:0007669"/>
    <property type="project" value="TreeGrafter"/>
</dbReference>
<evidence type="ECO:0000256" key="1">
    <source>
        <dbReference type="ARBA" id="ARBA00022723"/>
    </source>
</evidence>
<gene>
    <name evidence="7" type="ORF">POBO1169_LOCUS19680</name>
</gene>
<reference evidence="7" key="1">
    <citation type="submission" date="2021-01" db="EMBL/GenBank/DDBJ databases">
        <authorList>
            <person name="Corre E."/>
            <person name="Pelletier E."/>
            <person name="Niang G."/>
            <person name="Scheremetjew M."/>
            <person name="Finn R."/>
            <person name="Kale V."/>
            <person name="Holt S."/>
            <person name="Cochrane G."/>
            <person name="Meng A."/>
            <person name="Brown T."/>
            <person name="Cohen L."/>
        </authorList>
    </citation>
    <scope>NUCLEOTIDE SEQUENCE</scope>
    <source>
        <strain evidence="7">CCMP722</strain>
    </source>
</reference>
<feature type="domain" description="EF-hand" evidence="6">
    <location>
        <begin position="130"/>
        <end position="165"/>
    </location>
</feature>